<keyword evidence="1" id="KW-0732">Signal</keyword>
<accession>A0ABT7E0F2</accession>
<feature type="signal peptide" evidence="1">
    <location>
        <begin position="1"/>
        <end position="21"/>
    </location>
</feature>
<gene>
    <name evidence="2" type="ORF">PZA18_12285</name>
</gene>
<dbReference type="RefSeq" id="WP_284101134.1">
    <property type="nucleotide sequence ID" value="NZ_JARRAF010000012.1"/>
</dbReference>
<proteinExistence type="predicted"/>
<evidence type="ECO:0000256" key="1">
    <source>
        <dbReference type="SAM" id="SignalP"/>
    </source>
</evidence>
<name>A0ABT7E0F2_9NEIS</name>
<evidence type="ECO:0000313" key="2">
    <source>
        <dbReference type="EMBL" id="MDK2124823.1"/>
    </source>
</evidence>
<comment type="caution">
    <text evidence="2">The sequence shown here is derived from an EMBL/GenBank/DDBJ whole genome shotgun (WGS) entry which is preliminary data.</text>
</comment>
<feature type="chain" id="PRO_5046115816" evidence="1">
    <location>
        <begin position="22"/>
        <end position="472"/>
    </location>
</feature>
<evidence type="ECO:0000313" key="3">
    <source>
        <dbReference type="Proteomes" id="UP001172778"/>
    </source>
</evidence>
<keyword evidence="3" id="KW-1185">Reference proteome</keyword>
<sequence>MSRLTSLGFVGAACCAVSVVAAPPSISGCQIFPADHIFNTRIDSLPVHPHSVDFITRINSATRKLHLDLGMSEDMKSSEYYGIPYNVVSGGAITWQPVFYTDGWPDESDCAKADHSFASPCVNVAQPLIPIPASPLVEGGIETNPANYGDHHILTLNKDSCVLWETYHSYPHIGGGWDILSSARFDLKSNALRPAGWTSSDAAGFPILPLLLRADEASSGEINHALRFTIQSSKIRNSYTWPATHLTNNGDNAETRPPMGQLFRLKADYVIPSTFNTQSKAILTALKRYGMYIADGGSDMYIQGEPSAKWEEVTISQVQSVPHTAFEAVDLSPVQRRTGFDVNSARVPPEDNGTGGTAASFNGKVAGSSSSLTLDAHIDVAAADKGGNGQLFVAAWVPVLRNFYALTSTGWRPVNGLEVPAHSSVLLGSHDIPILQGVNIAGLGDVVVYAGYGANVQDMLNGKRYGQVYPPR</sequence>
<protein>
    <submittedName>
        <fullName evidence="2">Uncharacterized protein</fullName>
    </submittedName>
</protein>
<dbReference type="EMBL" id="JARRAF010000012">
    <property type="protein sequence ID" value="MDK2124823.1"/>
    <property type="molecule type" value="Genomic_DNA"/>
</dbReference>
<dbReference type="Proteomes" id="UP001172778">
    <property type="component" value="Unassembled WGS sequence"/>
</dbReference>
<reference evidence="2" key="1">
    <citation type="submission" date="2023-03" db="EMBL/GenBank/DDBJ databases">
        <title>Chitinimonas shenzhenensis gen. nov., sp. nov., a novel member of family Burkholderiaceae isolated from activated sludge collected in Shen Zhen, China.</title>
        <authorList>
            <person name="Wang X."/>
        </authorList>
    </citation>
    <scope>NUCLEOTIDE SEQUENCE</scope>
    <source>
        <strain evidence="2">DQS-5</strain>
    </source>
</reference>
<organism evidence="2 3">
    <name type="scientific">Parachitinimonas caeni</name>
    <dbReference type="NCBI Taxonomy" id="3031301"/>
    <lineage>
        <taxon>Bacteria</taxon>
        <taxon>Pseudomonadati</taxon>
        <taxon>Pseudomonadota</taxon>
        <taxon>Betaproteobacteria</taxon>
        <taxon>Neisseriales</taxon>
        <taxon>Chitinibacteraceae</taxon>
        <taxon>Parachitinimonas</taxon>
    </lineage>
</organism>
<dbReference type="PROSITE" id="PS51257">
    <property type="entry name" value="PROKAR_LIPOPROTEIN"/>
    <property type="match status" value="1"/>
</dbReference>